<dbReference type="InterPro" id="IPR036388">
    <property type="entry name" value="WH-like_DNA-bd_sf"/>
</dbReference>
<evidence type="ECO:0000259" key="6">
    <source>
        <dbReference type="Pfam" id="PF04198"/>
    </source>
</evidence>
<evidence type="ECO:0000256" key="4">
    <source>
        <dbReference type="ARBA" id="ARBA00023163"/>
    </source>
</evidence>
<dbReference type="SUPFAM" id="SSF100950">
    <property type="entry name" value="NagB/RpiA/CoA transferase-like"/>
    <property type="match status" value="1"/>
</dbReference>
<feature type="compositionally biased region" description="Basic and acidic residues" evidence="5">
    <location>
        <begin position="1"/>
        <end position="20"/>
    </location>
</feature>
<protein>
    <submittedName>
        <fullName evidence="7">Transcriptional regulator, putative</fullName>
    </submittedName>
</protein>
<keyword evidence="2" id="KW-0805">Transcription regulation</keyword>
<dbReference type="Pfam" id="PF04198">
    <property type="entry name" value="Sugar-bind"/>
    <property type="match status" value="1"/>
</dbReference>
<evidence type="ECO:0000256" key="5">
    <source>
        <dbReference type="SAM" id="MobiDB-lite"/>
    </source>
</evidence>
<evidence type="ECO:0000256" key="2">
    <source>
        <dbReference type="ARBA" id="ARBA00023015"/>
    </source>
</evidence>
<feature type="domain" description="Sugar-binding" evidence="6">
    <location>
        <begin position="83"/>
        <end position="337"/>
    </location>
</feature>
<dbReference type="Gene3D" id="3.40.50.1360">
    <property type="match status" value="1"/>
</dbReference>
<feature type="region of interest" description="Disordered" evidence="5">
    <location>
        <begin position="1"/>
        <end position="28"/>
    </location>
</feature>
<keyword evidence="4" id="KW-0804">Transcription</keyword>
<dbReference type="PANTHER" id="PTHR34294:SF1">
    <property type="entry name" value="TRANSCRIPTIONAL REGULATOR LSRR"/>
    <property type="match status" value="1"/>
</dbReference>
<dbReference type="Gene3D" id="1.10.10.10">
    <property type="entry name" value="Winged helix-like DNA-binding domain superfamily/Winged helix DNA-binding domain"/>
    <property type="match status" value="1"/>
</dbReference>
<dbReference type="InterPro" id="IPR051054">
    <property type="entry name" value="SorC_transcr_regulators"/>
</dbReference>
<reference evidence="7 8" key="1">
    <citation type="journal article" date="2005" name="BMC Genomics">
        <title>Bacterial genome adaptation to niches: divergence of the potential virulence genes in three Burkholderia species of different survival strategies.</title>
        <authorList>
            <person name="Kim H.S."/>
            <person name="Schell M.A."/>
            <person name="Yu Y."/>
            <person name="Ulrich R.L."/>
            <person name="Sarria S.H."/>
            <person name="Nierman W.C."/>
            <person name="DeShazer D."/>
        </authorList>
    </citation>
    <scope>NUCLEOTIDE SEQUENCE [LARGE SCALE GENOMIC DNA]</scope>
    <source>
        <strain evidence="8">ATCC 700388 / DSM 13276 / CCUG 48851 / CIP 106301 / E264</strain>
    </source>
</reference>
<dbReference type="AlphaFoldDB" id="Q2T0P2"/>
<name>Q2T0P2_BURTA</name>
<keyword evidence="8" id="KW-1185">Reference proteome</keyword>
<evidence type="ECO:0000256" key="3">
    <source>
        <dbReference type="ARBA" id="ARBA00023125"/>
    </source>
</evidence>
<evidence type="ECO:0000313" key="7">
    <source>
        <dbReference type="EMBL" id="ABC38789.1"/>
    </source>
</evidence>
<gene>
    <name evidence="7" type="ordered locus">BTH_I0701</name>
</gene>
<sequence>MRIFPARDGRPEARRARPTRDSATVSKSSEKLDLATRAAWLYYVAGDTQNEIAEKLQVSRPVAQRLVAFAVEKNLIRVRVDHRIADCLDLAAQLSKRYGLAMCEVVPIDGDAPDAIDRKLAVAGAQVMERYLSEDKPMVIAVSSGRTLKAAVAQIAQLERPQHRLVSMVGAIAQDGSSNPYDVAQHISEKTGGKHFLLPAPLFADSETERAQWCNHRLYRIVEKLSAQADVAFVGVGNIGAHCPLFEDGFITEGELNEMVELGAVAEMLGLPIDAQGRPVVASTSTRVTSVALDAPPKRPTIGFAGGPRKRAAVLAALRGRWLSGLVTDETCARAALAE</sequence>
<organism evidence="7 8">
    <name type="scientific">Burkholderia thailandensis (strain ATCC 700388 / DSM 13276 / CCUG 48851 / CIP 106301 / E264)</name>
    <dbReference type="NCBI Taxonomy" id="271848"/>
    <lineage>
        <taxon>Bacteria</taxon>
        <taxon>Pseudomonadati</taxon>
        <taxon>Pseudomonadota</taxon>
        <taxon>Betaproteobacteria</taxon>
        <taxon>Burkholderiales</taxon>
        <taxon>Burkholderiaceae</taxon>
        <taxon>Burkholderia</taxon>
        <taxon>pseudomallei group</taxon>
    </lineage>
</organism>
<comment type="similarity">
    <text evidence="1">Belongs to the SorC transcriptional regulatory family.</text>
</comment>
<keyword evidence="3" id="KW-0238">DNA-binding</keyword>
<evidence type="ECO:0000256" key="1">
    <source>
        <dbReference type="ARBA" id="ARBA00010466"/>
    </source>
</evidence>
<dbReference type="InterPro" id="IPR007324">
    <property type="entry name" value="Sugar-bd_dom_put"/>
</dbReference>
<dbReference type="KEGG" id="bte:BTH_I0701"/>
<proteinExistence type="inferred from homology"/>
<dbReference type="GO" id="GO:0003677">
    <property type="term" value="F:DNA binding"/>
    <property type="evidence" value="ECO:0007669"/>
    <property type="project" value="UniProtKB-KW"/>
</dbReference>
<dbReference type="GO" id="GO:0030246">
    <property type="term" value="F:carbohydrate binding"/>
    <property type="evidence" value="ECO:0007669"/>
    <property type="project" value="InterPro"/>
</dbReference>
<accession>Q2T0P2</accession>
<evidence type="ECO:0000313" key="8">
    <source>
        <dbReference type="Proteomes" id="UP000001930"/>
    </source>
</evidence>
<dbReference type="Proteomes" id="UP000001930">
    <property type="component" value="Chromosome I"/>
</dbReference>
<dbReference type="InterPro" id="IPR037171">
    <property type="entry name" value="NagB/RpiA_transferase-like"/>
</dbReference>
<dbReference type="HOGENOM" id="CLU_054506_0_0_4"/>
<dbReference type="EMBL" id="CP000086">
    <property type="protein sequence ID" value="ABC38789.1"/>
    <property type="molecule type" value="Genomic_DNA"/>
</dbReference>
<dbReference type="PANTHER" id="PTHR34294">
    <property type="entry name" value="TRANSCRIPTIONAL REGULATOR-RELATED"/>
    <property type="match status" value="1"/>
</dbReference>